<feature type="region of interest" description="Disordered" evidence="1">
    <location>
        <begin position="20"/>
        <end position="57"/>
    </location>
</feature>
<feature type="compositionally biased region" description="Pro residues" evidence="1">
    <location>
        <begin position="595"/>
        <end position="609"/>
    </location>
</feature>
<feature type="region of interest" description="Disordered" evidence="1">
    <location>
        <begin position="86"/>
        <end position="114"/>
    </location>
</feature>
<feature type="compositionally biased region" description="Low complexity" evidence="1">
    <location>
        <begin position="270"/>
        <end position="286"/>
    </location>
</feature>
<dbReference type="EMBL" id="CAUYUE010000010">
    <property type="protein sequence ID" value="CAK0784108.1"/>
    <property type="molecule type" value="Genomic_DNA"/>
</dbReference>
<keyword evidence="3" id="KW-1185">Reference proteome</keyword>
<feature type="compositionally biased region" description="Low complexity" evidence="1">
    <location>
        <begin position="311"/>
        <end position="321"/>
    </location>
</feature>
<evidence type="ECO:0008006" key="4">
    <source>
        <dbReference type="Google" id="ProtNLM"/>
    </source>
</evidence>
<feature type="compositionally biased region" description="Low complexity" evidence="1">
    <location>
        <begin position="341"/>
        <end position="352"/>
    </location>
</feature>
<evidence type="ECO:0000256" key="1">
    <source>
        <dbReference type="SAM" id="MobiDB-lite"/>
    </source>
</evidence>
<proteinExistence type="predicted"/>
<dbReference type="PANTHER" id="PTHR47600">
    <property type="entry name" value="NUCLEIC ACID-BINDING, OB-FOLD-LIKE PROTEIN"/>
    <property type="match status" value="1"/>
</dbReference>
<feature type="compositionally biased region" description="Polar residues" evidence="1">
    <location>
        <begin position="487"/>
        <end position="512"/>
    </location>
</feature>
<dbReference type="PANTHER" id="PTHR47600:SF1">
    <property type="entry name" value="NUCLEIC ACID-BINDING, OB-FOLD-LIKE PROTEIN"/>
    <property type="match status" value="1"/>
</dbReference>
<feature type="compositionally biased region" description="Low complexity" evidence="1">
    <location>
        <begin position="554"/>
        <end position="578"/>
    </location>
</feature>
<sequence>MDTRTFRRWQDATLPFSQWPLRNGRRTMRSTSVQVKAKKQKKQQQLGSGANIPAGLDPELEAAYQQFGRALGETPRETASIVQGKFNLEQQTERPKSSQATATQPRQRRVDEASFRKLERLFDMAMSDPMSEPGAQPRALIKARNKAAPMITDAQRRETLLDLMEASLRPKSAAPNLGMDLIQPMKPSPQQEVPALVMPKGKAPAPARPASPAPSPVRAAPAPSQPVPDLILPRGKTGPSTAPAKAAAAPPARASLGPPPALTQPKSRPEVQQAAQLTQELEALRQGAPASTSQPAPVQEAKTRPPPQPVPALLQAPARPQRQPEDEKEQSLKAAETAVATTNGSLGGNSTTAQPAPQPQDVAMPELAAPKPRGRQDSGASQATKAEPSTAGAHVLGGDAAADEQSLAELRQAEPSRIRAAPAEVAVTAGAIRPSKPSEPVLDAVQEQQQAGVPEQALPAAAPVSKPVPLPVPQQLGKPRARAVPEQASQPPTARPTDSASIDTSTGSTPSTLAPLPVSPETQPGDGAAAVSLEPGSSAEGLQEMSPAASQRTEAAGVEEAAVTASEVAIAERAAAEQGAEEPDLAGQPLDLPDLPKPLPKPAQPPAKRPAPALQASQGADQVHRSPQQWLAMAEEARTSRQKLPGTVVAPRYSGVIVQLDDGMRGFMPFSCMLPKLQDQARRMFKALNPVGSLEVGDVRQLTSQVLAQLLVGQRLDVYVVECKVASSDTLVPGMLTQDCRIIFGQTPRGSRPHHDGSPPSPAAVEVLQSHVGQPVNAQVYRKTDSSATMLLDAELESGHIETVQGTLYGDRQSLADIKEGQLIEVILRSAGTDGQGLVLARGGISGQGPQDLRETIEDVVASGSTAQELEGVLPEVQLLCQALLQRESIFAAKPGRRLKGVASAPELQVYLSKEAFSAEERQGVGGAEVSKYVLLARAGNDVQELEVEGCLSREEMKSALSMALSQLTQLAD</sequence>
<dbReference type="Proteomes" id="UP001314263">
    <property type="component" value="Unassembled WGS sequence"/>
</dbReference>
<evidence type="ECO:0000313" key="3">
    <source>
        <dbReference type="Proteomes" id="UP001314263"/>
    </source>
</evidence>
<feature type="compositionally biased region" description="Basic and acidic residues" evidence="1">
    <location>
        <begin position="322"/>
        <end position="331"/>
    </location>
</feature>
<comment type="caution">
    <text evidence="2">The sequence shown here is derived from an EMBL/GenBank/DDBJ whole genome shotgun (WGS) entry which is preliminary data.</text>
</comment>
<accession>A0AAV1IDZ4</accession>
<evidence type="ECO:0000313" key="2">
    <source>
        <dbReference type="EMBL" id="CAK0784108.1"/>
    </source>
</evidence>
<feature type="compositionally biased region" description="Polar residues" evidence="1">
    <location>
        <begin position="617"/>
        <end position="629"/>
    </location>
</feature>
<protein>
    <recommendedName>
        <fullName evidence="4">S1 motif domain-containing protein</fullName>
    </recommendedName>
</protein>
<gene>
    <name evidence="2" type="ORF">CVIRNUC_007311</name>
</gene>
<feature type="compositionally biased region" description="Low complexity" evidence="1">
    <location>
        <begin position="420"/>
        <end position="431"/>
    </location>
</feature>
<organism evidence="2 3">
    <name type="scientific">Coccomyxa viridis</name>
    <dbReference type="NCBI Taxonomy" id="1274662"/>
    <lineage>
        <taxon>Eukaryota</taxon>
        <taxon>Viridiplantae</taxon>
        <taxon>Chlorophyta</taxon>
        <taxon>core chlorophytes</taxon>
        <taxon>Trebouxiophyceae</taxon>
        <taxon>Trebouxiophyceae incertae sedis</taxon>
        <taxon>Coccomyxaceae</taxon>
        <taxon>Coccomyxa</taxon>
    </lineage>
</organism>
<feature type="compositionally biased region" description="Pro residues" evidence="1">
    <location>
        <begin position="206"/>
        <end position="215"/>
    </location>
</feature>
<name>A0AAV1IDZ4_9CHLO</name>
<reference evidence="2 3" key="1">
    <citation type="submission" date="2023-10" db="EMBL/GenBank/DDBJ databases">
        <authorList>
            <person name="Maclean D."/>
            <person name="Macfadyen A."/>
        </authorList>
    </citation>
    <scope>NUCLEOTIDE SEQUENCE [LARGE SCALE GENOMIC DNA]</scope>
</reference>
<feature type="compositionally biased region" description="Low complexity" evidence="1">
    <location>
        <begin position="236"/>
        <end position="256"/>
    </location>
</feature>
<dbReference type="AlphaFoldDB" id="A0AAV1IDZ4"/>
<feature type="region of interest" description="Disordered" evidence="1">
    <location>
        <begin position="198"/>
        <end position="637"/>
    </location>
</feature>